<feature type="compositionally biased region" description="Polar residues" evidence="1">
    <location>
        <begin position="138"/>
        <end position="151"/>
    </location>
</feature>
<name>A0A2K2BXB8_POPTR</name>
<gene>
    <name evidence="2" type="ORF">POPTR_001G140400</name>
</gene>
<dbReference type="EMBL" id="CM009290">
    <property type="protein sequence ID" value="PNT54420.1"/>
    <property type="molecule type" value="Genomic_DNA"/>
</dbReference>
<dbReference type="AlphaFoldDB" id="A0A2K2BXB8"/>
<protein>
    <submittedName>
        <fullName evidence="2">Uncharacterized protein</fullName>
    </submittedName>
</protein>
<accession>A0A2K2BXB8</accession>
<feature type="compositionally biased region" description="Polar residues" evidence="1">
    <location>
        <begin position="163"/>
        <end position="177"/>
    </location>
</feature>
<feature type="compositionally biased region" description="Basic and acidic residues" evidence="1">
    <location>
        <begin position="114"/>
        <end position="132"/>
    </location>
</feature>
<organism evidence="2 3">
    <name type="scientific">Populus trichocarpa</name>
    <name type="common">Western balsam poplar</name>
    <name type="synonym">Populus balsamifera subsp. trichocarpa</name>
    <dbReference type="NCBI Taxonomy" id="3694"/>
    <lineage>
        <taxon>Eukaryota</taxon>
        <taxon>Viridiplantae</taxon>
        <taxon>Streptophyta</taxon>
        <taxon>Embryophyta</taxon>
        <taxon>Tracheophyta</taxon>
        <taxon>Spermatophyta</taxon>
        <taxon>Magnoliopsida</taxon>
        <taxon>eudicotyledons</taxon>
        <taxon>Gunneridae</taxon>
        <taxon>Pentapetalae</taxon>
        <taxon>rosids</taxon>
        <taxon>fabids</taxon>
        <taxon>Malpighiales</taxon>
        <taxon>Salicaceae</taxon>
        <taxon>Saliceae</taxon>
        <taxon>Populus</taxon>
    </lineage>
</organism>
<dbReference type="Proteomes" id="UP000006729">
    <property type="component" value="Chromosome 1"/>
</dbReference>
<keyword evidence="3" id="KW-1185">Reference proteome</keyword>
<feature type="compositionally biased region" description="Polar residues" evidence="1">
    <location>
        <begin position="277"/>
        <end position="287"/>
    </location>
</feature>
<sequence length="321" mass="35762">MLRAVMEEKVAAEQVHKQEQINEEESDVVQNYVREVEYKEEKADGIEVEKPQIPKEIKEEKNESKAETAIDDNKQSQAKKVGVNQADIAKKPKQAPKQIPKMKITVPQPFSLATDKRMSRERRASVDFKDLQLPKLSKSASVNYKVQSSPSAKDLVASKLKRSATTASNPRPRVTSTKTDDKKVENGVKTKEKIQVKDIQNKSSQSIPKKNQAEESETNKLRKNSTFKTLPLPSFILRKESTSKPEIKKVPTTGPRSALPGRHGHKSISDAEKNKTKNIGKNTVSRTISSSAKETINTLIKGTRKALNPSKETVKSVVSIA</sequence>
<reference evidence="2 3" key="1">
    <citation type="journal article" date="2006" name="Science">
        <title>The genome of black cottonwood, Populus trichocarpa (Torr. &amp; Gray).</title>
        <authorList>
            <person name="Tuskan G.A."/>
            <person name="Difazio S."/>
            <person name="Jansson S."/>
            <person name="Bohlmann J."/>
            <person name="Grigoriev I."/>
            <person name="Hellsten U."/>
            <person name="Putnam N."/>
            <person name="Ralph S."/>
            <person name="Rombauts S."/>
            <person name="Salamov A."/>
            <person name="Schein J."/>
            <person name="Sterck L."/>
            <person name="Aerts A."/>
            <person name="Bhalerao R.R."/>
            <person name="Bhalerao R.P."/>
            <person name="Blaudez D."/>
            <person name="Boerjan W."/>
            <person name="Brun A."/>
            <person name="Brunner A."/>
            <person name="Busov V."/>
            <person name="Campbell M."/>
            <person name="Carlson J."/>
            <person name="Chalot M."/>
            <person name="Chapman J."/>
            <person name="Chen G.L."/>
            <person name="Cooper D."/>
            <person name="Coutinho P.M."/>
            <person name="Couturier J."/>
            <person name="Covert S."/>
            <person name="Cronk Q."/>
            <person name="Cunningham R."/>
            <person name="Davis J."/>
            <person name="Degroeve S."/>
            <person name="Dejardin A."/>
            <person name="Depamphilis C."/>
            <person name="Detter J."/>
            <person name="Dirks B."/>
            <person name="Dubchak I."/>
            <person name="Duplessis S."/>
            <person name="Ehlting J."/>
            <person name="Ellis B."/>
            <person name="Gendler K."/>
            <person name="Goodstein D."/>
            <person name="Gribskov M."/>
            <person name="Grimwood J."/>
            <person name="Groover A."/>
            <person name="Gunter L."/>
            <person name="Hamberger B."/>
            <person name="Heinze B."/>
            <person name="Helariutta Y."/>
            <person name="Henrissat B."/>
            <person name="Holligan D."/>
            <person name="Holt R."/>
            <person name="Huang W."/>
            <person name="Islam-Faridi N."/>
            <person name="Jones S."/>
            <person name="Jones-Rhoades M."/>
            <person name="Jorgensen R."/>
            <person name="Joshi C."/>
            <person name="Kangasjarvi J."/>
            <person name="Karlsson J."/>
            <person name="Kelleher C."/>
            <person name="Kirkpatrick R."/>
            <person name="Kirst M."/>
            <person name="Kohler A."/>
            <person name="Kalluri U."/>
            <person name="Larimer F."/>
            <person name="Leebens-Mack J."/>
            <person name="Leple J.C."/>
            <person name="Locascio P."/>
            <person name="Lou Y."/>
            <person name="Lucas S."/>
            <person name="Martin F."/>
            <person name="Montanini B."/>
            <person name="Napoli C."/>
            <person name="Nelson D.R."/>
            <person name="Nelson C."/>
            <person name="Nieminen K."/>
            <person name="Nilsson O."/>
            <person name="Pereda V."/>
            <person name="Peter G."/>
            <person name="Philippe R."/>
            <person name="Pilate G."/>
            <person name="Poliakov A."/>
            <person name="Razumovskaya J."/>
            <person name="Richardson P."/>
            <person name="Rinaldi C."/>
            <person name="Ritland K."/>
            <person name="Rouze P."/>
            <person name="Ryaboy D."/>
            <person name="Schmutz J."/>
            <person name="Schrader J."/>
            <person name="Segerman B."/>
            <person name="Shin H."/>
            <person name="Siddiqui A."/>
            <person name="Sterky F."/>
            <person name="Terry A."/>
            <person name="Tsai C.J."/>
            <person name="Uberbacher E."/>
            <person name="Unneberg P."/>
            <person name="Vahala J."/>
            <person name="Wall K."/>
            <person name="Wessler S."/>
            <person name="Yang G."/>
            <person name="Yin T."/>
            <person name="Douglas C."/>
            <person name="Marra M."/>
            <person name="Sandberg G."/>
            <person name="Van de Peer Y."/>
            <person name="Rokhsar D."/>
        </authorList>
    </citation>
    <scope>NUCLEOTIDE SEQUENCE [LARGE SCALE GENOMIC DNA]</scope>
    <source>
        <strain evidence="3">cv. Nisqually</strain>
    </source>
</reference>
<evidence type="ECO:0000256" key="1">
    <source>
        <dbReference type="SAM" id="MobiDB-lite"/>
    </source>
</evidence>
<dbReference type="InParanoid" id="A0A2K2BXB8"/>
<feature type="region of interest" description="Disordered" evidence="1">
    <location>
        <begin position="56"/>
        <end position="225"/>
    </location>
</feature>
<feature type="compositionally biased region" description="Basic and acidic residues" evidence="1">
    <location>
        <begin position="178"/>
        <end position="200"/>
    </location>
</feature>
<feature type="region of interest" description="Disordered" evidence="1">
    <location>
        <begin position="240"/>
        <end position="287"/>
    </location>
</feature>
<feature type="compositionally biased region" description="Basic and acidic residues" evidence="1">
    <location>
        <begin position="211"/>
        <end position="220"/>
    </location>
</feature>
<feature type="compositionally biased region" description="Basic and acidic residues" evidence="1">
    <location>
        <begin position="240"/>
        <end position="249"/>
    </location>
</feature>
<evidence type="ECO:0000313" key="3">
    <source>
        <dbReference type="Proteomes" id="UP000006729"/>
    </source>
</evidence>
<proteinExistence type="predicted"/>
<evidence type="ECO:0000313" key="2">
    <source>
        <dbReference type="EMBL" id="PNT54420.1"/>
    </source>
</evidence>
<feature type="compositionally biased region" description="Low complexity" evidence="1">
    <location>
        <begin position="95"/>
        <end position="104"/>
    </location>
</feature>
<feature type="compositionally biased region" description="Basic and acidic residues" evidence="1">
    <location>
        <begin position="56"/>
        <end position="74"/>
    </location>
</feature>